<dbReference type="InterPro" id="IPR001173">
    <property type="entry name" value="Glyco_trans_2-like"/>
</dbReference>
<sequence length="259" mass="29586">MITFSVVTITYNAAAVLRPTLDSVLMQNYPHVEHLIIDGASTDETISIAKAYQEQSDNAENGHIVKIQSEPDKGLYDAMNKGLQLATGDYIVFMNAGDRFPDAETLNKVMLAAVVGDGEEHPAVLFGNTDIIDDKGNFLYHRRLSPPERLTWRSFRQGMVVCHQAFYARIDIARSLPYDISFRYSADVDWCIRVMKEGERRHLLLRNIHAVVANYMEEGQTTIHHKDSLKERFDVMNRHYGLLTTILLHAWFAVRKVFK</sequence>
<gene>
    <name evidence="2" type="ORF">F0475_00565</name>
</gene>
<name>A0A7C9HCQ6_9BACT</name>
<dbReference type="SUPFAM" id="SSF53448">
    <property type="entry name" value="Nucleotide-diphospho-sugar transferases"/>
    <property type="match status" value="1"/>
</dbReference>
<keyword evidence="3" id="KW-1185">Reference proteome</keyword>
<dbReference type="PANTHER" id="PTHR22916:SF3">
    <property type="entry name" value="UDP-GLCNAC:BETAGAL BETA-1,3-N-ACETYLGLUCOSAMINYLTRANSFERASE-LIKE PROTEIN 1"/>
    <property type="match status" value="1"/>
</dbReference>
<dbReference type="CDD" id="cd06433">
    <property type="entry name" value="GT_2_WfgS_like"/>
    <property type="match status" value="1"/>
</dbReference>
<feature type="domain" description="Glycosyltransferase 2-like" evidence="1">
    <location>
        <begin position="5"/>
        <end position="166"/>
    </location>
</feature>
<dbReference type="EMBL" id="VVIQ01000001">
    <property type="protein sequence ID" value="MUL26843.1"/>
    <property type="molecule type" value="Genomic_DNA"/>
</dbReference>
<dbReference type="AlphaFoldDB" id="A0A7C9HCQ6"/>
<evidence type="ECO:0000313" key="2">
    <source>
        <dbReference type="EMBL" id="MUL26843.1"/>
    </source>
</evidence>
<reference evidence="2 3" key="1">
    <citation type="submission" date="2019-09" db="EMBL/GenBank/DDBJ databases">
        <title>Prevotella A2879 sp. nov., isolated from an abscess of a patient.</title>
        <authorList>
            <person name="Buhl M."/>
            <person name="Oberhettinger P."/>
        </authorList>
    </citation>
    <scope>NUCLEOTIDE SEQUENCE [LARGE SCALE GENOMIC DNA]</scope>
    <source>
        <strain evidence="2 3">A2879</strain>
    </source>
</reference>
<evidence type="ECO:0000313" key="3">
    <source>
        <dbReference type="Proteomes" id="UP000482295"/>
    </source>
</evidence>
<dbReference type="InterPro" id="IPR029044">
    <property type="entry name" value="Nucleotide-diphossugar_trans"/>
</dbReference>
<dbReference type="PANTHER" id="PTHR22916">
    <property type="entry name" value="GLYCOSYLTRANSFERASE"/>
    <property type="match status" value="1"/>
</dbReference>
<organism evidence="2 3">
    <name type="scientific">Prevotella vespertina</name>
    <dbReference type="NCBI Taxonomy" id="2608404"/>
    <lineage>
        <taxon>Bacteria</taxon>
        <taxon>Pseudomonadati</taxon>
        <taxon>Bacteroidota</taxon>
        <taxon>Bacteroidia</taxon>
        <taxon>Bacteroidales</taxon>
        <taxon>Prevotellaceae</taxon>
        <taxon>Prevotella</taxon>
    </lineage>
</organism>
<protein>
    <submittedName>
        <fullName evidence="2">Glycosyltransferase</fullName>
    </submittedName>
</protein>
<dbReference type="RefSeq" id="WP_155714939.1">
    <property type="nucleotide sequence ID" value="NZ_VVIQ01000001.1"/>
</dbReference>
<proteinExistence type="predicted"/>
<dbReference type="GO" id="GO:0016758">
    <property type="term" value="F:hexosyltransferase activity"/>
    <property type="evidence" value="ECO:0007669"/>
    <property type="project" value="UniProtKB-ARBA"/>
</dbReference>
<keyword evidence="2" id="KW-0808">Transferase</keyword>
<dbReference type="Gene3D" id="3.90.550.10">
    <property type="entry name" value="Spore Coat Polysaccharide Biosynthesis Protein SpsA, Chain A"/>
    <property type="match status" value="1"/>
</dbReference>
<dbReference type="Proteomes" id="UP000482295">
    <property type="component" value="Unassembled WGS sequence"/>
</dbReference>
<evidence type="ECO:0000259" key="1">
    <source>
        <dbReference type="Pfam" id="PF00535"/>
    </source>
</evidence>
<dbReference type="Pfam" id="PF00535">
    <property type="entry name" value="Glycos_transf_2"/>
    <property type="match status" value="1"/>
</dbReference>
<accession>A0A7C9HCQ6</accession>
<comment type="caution">
    <text evidence="2">The sequence shown here is derived from an EMBL/GenBank/DDBJ whole genome shotgun (WGS) entry which is preliminary data.</text>
</comment>